<dbReference type="PANTHER" id="PTHR33908:SF3">
    <property type="entry name" value="UNDECAPRENYL PHOSPHATE-ALPHA-4-AMINO-4-DEOXY-L-ARABINOSE ARABINOSYL TRANSFERASE"/>
    <property type="match status" value="1"/>
</dbReference>
<feature type="transmembrane region" description="Helical" evidence="9">
    <location>
        <begin position="47"/>
        <end position="80"/>
    </location>
</feature>
<evidence type="ECO:0000313" key="12">
    <source>
        <dbReference type="EMBL" id="GAA1691121.1"/>
    </source>
</evidence>
<keyword evidence="13" id="KW-1185">Reference proteome</keyword>
<feature type="compositionally biased region" description="Low complexity" evidence="8">
    <location>
        <begin position="449"/>
        <end position="461"/>
    </location>
</feature>
<name>A0ABN2HP57_9MICO</name>
<feature type="domain" description="Putative mannosyltransferase YkcA/B-like C-terminal" evidence="11">
    <location>
        <begin position="506"/>
        <end position="598"/>
    </location>
</feature>
<feature type="compositionally biased region" description="Gly residues" evidence="8">
    <location>
        <begin position="438"/>
        <end position="448"/>
    </location>
</feature>
<accession>A0ABN2HP57</accession>
<keyword evidence="6 9" id="KW-1133">Transmembrane helix</keyword>
<evidence type="ECO:0000256" key="9">
    <source>
        <dbReference type="SAM" id="Phobius"/>
    </source>
</evidence>
<dbReference type="InterPro" id="IPR038731">
    <property type="entry name" value="RgtA/B/C-like"/>
</dbReference>
<feature type="transmembrane region" description="Helical" evidence="9">
    <location>
        <begin position="315"/>
        <end position="334"/>
    </location>
</feature>
<evidence type="ECO:0000256" key="4">
    <source>
        <dbReference type="ARBA" id="ARBA00022679"/>
    </source>
</evidence>
<keyword evidence="3" id="KW-0328">Glycosyltransferase</keyword>
<feature type="transmembrane region" description="Helical" evidence="9">
    <location>
        <begin position="368"/>
        <end position="386"/>
    </location>
</feature>
<keyword evidence="7 9" id="KW-0472">Membrane</keyword>
<feature type="transmembrane region" description="Helical" evidence="9">
    <location>
        <begin position="264"/>
        <end position="283"/>
    </location>
</feature>
<evidence type="ECO:0000259" key="10">
    <source>
        <dbReference type="Pfam" id="PF13231"/>
    </source>
</evidence>
<organism evidence="12 13">
    <name type="scientific">Microbacterium sediminicola</name>
    <dbReference type="NCBI Taxonomy" id="415210"/>
    <lineage>
        <taxon>Bacteria</taxon>
        <taxon>Bacillati</taxon>
        <taxon>Actinomycetota</taxon>
        <taxon>Actinomycetes</taxon>
        <taxon>Micrococcales</taxon>
        <taxon>Microbacteriaceae</taxon>
        <taxon>Microbacterium</taxon>
    </lineage>
</organism>
<proteinExistence type="predicted"/>
<comment type="subcellular location">
    <subcellularLocation>
        <location evidence="1">Cell membrane</location>
        <topology evidence="1">Multi-pass membrane protein</topology>
    </subcellularLocation>
</comment>
<dbReference type="Pfam" id="PF13231">
    <property type="entry name" value="PMT_2"/>
    <property type="match status" value="1"/>
</dbReference>
<feature type="transmembrane region" description="Helical" evidence="9">
    <location>
        <begin position="185"/>
        <end position="205"/>
    </location>
</feature>
<dbReference type="Pfam" id="PF24878">
    <property type="entry name" value="YkcB_C"/>
    <property type="match status" value="1"/>
</dbReference>
<keyword evidence="4" id="KW-0808">Transferase</keyword>
<evidence type="ECO:0000256" key="1">
    <source>
        <dbReference type="ARBA" id="ARBA00004651"/>
    </source>
</evidence>
<evidence type="ECO:0000259" key="11">
    <source>
        <dbReference type="Pfam" id="PF24878"/>
    </source>
</evidence>
<feature type="compositionally biased region" description="Gly residues" evidence="8">
    <location>
        <begin position="462"/>
        <end position="496"/>
    </location>
</feature>
<reference evidence="12 13" key="1">
    <citation type="journal article" date="2019" name="Int. J. Syst. Evol. Microbiol.">
        <title>The Global Catalogue of Microorganisms (GCM) 10K type strain sequencing project: providing services to taxonomists for standard genome sequencing and annotation.</title>
        <authorList>
            <consortium name="The Broad Institute Genomics Platform"/>
            <consortium name="The Broad Institute Genome Sequencing Center for Infectious Disease"/>
            <person name="Wu L."/>
            <person name="Ma J."/>
        </authorList>
    </citation>
    <scope>NUCLEOTIDE SEQUENCE [LARGE SCALE GENOMIC DNA]</scope>
    <source>
        <strain evidence="12 13">JCM 15577</strain>
    </source>
</reference>
<feature type="transmembrane region" description="Helical" evidence="9">
    <location>
        <begin position="290"/>
        <end position="309"/>
    </location>
</feature>
<evidence type="ECO:0000256" key="3">
    <source>
        <dbReference type="ARBA" id="ARBA00022676"/>
    </source>
</evidence>
<sequence length="614" mass="63311">MWALDTASESNYYAAIAVSMSQSPSNFFFGAFDPAGTVTLDKIPGSFWIPALFVAVFGYSTWVIVLPNALAAIGTVLLVAFTGRRLFSPTAGLIAGAVAATTPIFIAVSRSNQPETFFVLCLALTAWAAARALTTPRLRWIILSGLFIALAFQTYMLEAWALWPALGVAYLFTAQPLWRKIWHLAAAGSISLFASLWWIILVSLIPASDRPYIGSTLSNNPWEMVFGYNGLGRFSATADSSDYLSFTPPFSGDASVFRLFNEQLAGQIAWLLPAAVLSIVILWMLRFPRAVTVFLGLWLLVFGAMFSAVAGMHQFYTAALAVPVALSVGLAFGLARRRGVLWPQISLVSVAAVTAVLVSFWYPGYSTVVSWVQALIAVGVIVLLIAERTLTSFPRLAVTAAAAVALVLTPTVWSAVTIAHPSNTNPVAGGVSDSPSMGGLGTGAGGQNAQGTPPGSASGQSGAPGQGGVPGGVSGQGAGPAQGGADGALGQGAGPAGTGATSAAFVEFLEQNQGDADYLVATFGAQAASSIILATDGGSVLPIGGFNGNDAVPSLDEFIAMVDDGAVRFVMSSSAAGGQAASTGSSTSAEIRAWVEVNCETTDAAGTAIYDCAP</sequence>
<dbReference type="EMBL" id="BAAAPL010000001">
    <property type="protein sequence ID" value="GAA1691121.1"/>
    <property type="molecule type" value="Genomic_DNA"/>
</dbReference>
<gene>
    <name evidence="12" type="ORF">GCM10009808_05120</name>
</gene>
<comment type="caution">
    <text evidence="12">The sequence shown here is derived from an EMBL/GenBank/DDBJ whole genome shotgun (WGS) entry which is preliminary data.</text>
</comment>
<dbReference type="PANTHER" id="PTHR33908">
    <property type="entry name" value="MANNOSYLTRANSFERASE YKCB-RELATED"/>
    <property type="match status" value="1"/>
</dbReference>
<keyword evidence="5 9" id="KW-0812">Transmembrane</keyword>
<dbReference type="InterPro" id="IPR056785">
    <property type="entry name" value="YkcA/B-like_C"/>
</dbReference>
<evidence type="ECO:0000256" key="7">
    <source>
        <dbReference type="ARBA" id="ARBA00023136"/>
    </source>
</evidence>
<feature type="transmembrane region" description="Helical" evidence="9">
    <location>
        <begin position="393"/>
        <end position="416"/>
    </location>
</feature>
<feature type="transmembrane region" description="Helical" evidence="9">
    <location>
        <begin position="116"/>
        <end position="133"/>
    </location>
</feature>
<protein>
    <submittedName>
        <fullName evidence="12">Glycosyltransferase family 39 protein</fullName>
    </submittedName>
</protein>
<evidence type="ECO:0000313" key="13">
    <source>
        <dbReference type="Proteomes" id="UP001501690"/>
    </source>
</evidence>
<dbReference type="InterPro" id="IPR050297">
    <property type="entry name" value="LipidA_mod_glycosyltrf_83"/>
</dbReference>
<evidence type="ECO:0000256" key="6">
    <source>
        <dbReference type="ARBA" id="ARBA00022989"/>
    </source>
</evidence>
<feature type="domain" description="Glycosyltransferase RgtA/B/C/D-like" evidence="10">
    <location>
        <begin position="42"/>
        <end position="198"/>
    </location>
</feature>
<feature type="transmembrane region" description="Helical" evidence="9">
    <location>
        <begin position="341"/>
        <end position="362"/>
    </location>
</feature>
<keyword evidence="2" id="KW-1003">Cell membrane</keyword>
<feature type="region of interest" description="Disordered" evidence="8">
    <location>
        <begin position="424"/>
        <end position="496"/>
    </location>
</feature>
<feature type="transmembrane region" description="Helical" evidence="9">
    <location>
        <begin position="92"/>
        <end position="110"/>
    </location>
</feature>
<dbReference type="Proteomes" id="UP001501690">
    <property type="component" value="Unassembled WGS sequence"/>
</dbReference>
<evidence type="ECO:0000256" key="5">
    <source>
        <dbReference type="ARBA" id="ARBA00022692"/>
    </source>
</evidence>
<evidence type="ECO:0000256" key="8">
    <source>
        <dbReference type="SAM" id="MobiDB-lite"/>
    </source>
</evidence>
<evidence type="ECO:0000256" key="2">
    <source>
        <dbReference type="ARBA" id="ARBA00022475"/>
    </source>
</evidence>